<dbReference type="SUPFAM" id="SSF54862">
    <property type="entry name" value="4Fe-4S ferredoxins"/>
    <property type="match status" value="2"/>
</dbReference>
<comment type="caution">
    <text evidence="6">The sequence shown here is derived from an EMBL/GenBank/DDBJ whole genome shotgun (WGS) entry which is preliminary data.</text>
</comment>
<feature type="domain" description="4Fe-4S ferredoxin-type" evidence="5">
    <location>
        <begin position="61"/>
        <end position="91"/>
    </location>
</feature>
<feature type="domain" description="4Fe-4S ferredoxin-type" evidence="5">
    <location>
        <begin position="382"/>
        <end position="411"/>
    </location>
</feature>
<dbReference type="Pfam" id="PF00037">
    <property type="entry name" value="Fer4"/>
    <property type="match status" value="1"/>
</dbReference>
<protein>
    <recommendedName>
        <fullName evidence="5">4Fe-4S ferredoxin-type domain-containing protein</fullName>
    </recommendedName>
</protein>
<gene>
    <name evidence="6" type="ORF">EVG15_10065</name>
</gene>
<evidence type="ECO:0000256" key="1">
    <source>
        <dbReference type="ARBA" id="ARBA00022485"/>
    </source>
</evidence>
<keyword evidence="3" id="KW-0408">Iron</keyword>
<evidence type="ECO:0000259" key="5">
    <source>
        <dbReference type="PROSITE" id="PS51379"/>
    </source>
</evidence>
<sequence length="432" mass="49934">MRNLSRNNTIYMNLLRIIDKIISSSENSIIINEDYCVRLKSPMSSCYVCINKCPEQAIEINDSNIKISDKCSLCKLCINICPNFVFDSKDFFDISDKAFISENKTYYFCSKVKFKLNVDSGSNNNNTNDNGAKLNKSDNFNDDVNVNEKELNLITENLIKVISCINEIDNTDIIKHLKNNKEINFITDDCKVCDYNFFYKNKIKNIKHISAGLLALDNNKHDILEKIKFVDYNKFDFLSIISNISNNKKNEDKKSETILNSKAINKSDNNNYNNNSNDDYSQRRLFFQEVSKTIKENALKLAKNFPIEELPFNEFFLSNDDKKLNKLFFKKRFKLFNFIKHNPDCLALLDIKLPSINKNCVFCANCWEFCPTGALTRNNKNNAIILNPYLCTGCNLCKDICSFGAIKMNKPKNLNDISGEKILFKKIQLNFQ</sequence>
<reference evidence="6 7" key="1">
    <citation type="journal article" date="2019" name="ISME J.">
        <title>Insights into ecological role of a new deltaproteobacterial order Candidatus Acidulodesulfobacterales by metagenomics and metatranscriptomics.</title>
        <authorList>
            <person name="Tan S."/>
            <person name="Liu J."/>
            <person name="Fang Y."/>
            <person name="Hedlund B.P."/>
            <person name="Lian Z.H."/>
            <person name="Huang L.Y."/>
            <person name="Li J.T."/>
            <person name="Huang L.N."/>
            <person name="Li W.J."/>
            <person name="Jiang H.C."/>
            <person name="Dong H.L."/>
            <person name="Shu W.S."/>
        </authorList>
    </citation>
    <scope>NUCLEOTIDE SEQUENCE [LARGE SCALE GENOMIC DNA]</scope>
    <source>
        <strain evidence="6">AP1</strain>
    </source>
</reference>
<keyword evidence="4" id="KW-0411">Iron-sulfur</keyword>
<dbReference type="GO" id="GO:0051539">
    <property type="term" value="F:4 iron, 4 sulfur cluster binding"/>
    <property type="evidence" value="ECO:0007669"/>
    <property type="project" value="UniProtKB-KW"/>
</dbReference>
<dbReference type="PROSITE" id="PS51379">
    <property type="entry name" value="4FE4S_FER_2"/>
    <property type="match status" value="3"/>
</dbReference>
<dbReference type="AlphaFoldDB" id="A0A519BK63"/>
<name>A0A519BK63_9DELT</name>
<feature type="domain" description="4Fe-4S ferredoxin-type" evidence="5">
    <location>
        <begin position="352"/>
        <end position="380"/>
    </location>
</feature>
<keyword evidence="1" id="KW-0004">4Fe-4S</keyword>
<dbReference type="Proteomes" id="UP000319296">
    <property type="component" value="Unassembled WGS sequence"/>
</dbReference>
<evidence type="ECO:0000256" key="3">
    <source>
        <dbReference type="ARBA" id="ARBA00023004"/>
    </source>
</evidence>
<evidence type="ECO:0000256" key="4">
    <source>
        <dbReference type="ARBA" id="ARBA00023014"/>
    </source>
</evidence>
<evidence type="ECO:0000256" key="2">
    <source>
        <dbReference type="ARBA" id="ARBA00022723"/>
    </source>
</evidence>
<dbReference type="EMBL" id="SGBB01000027">
    <property type="protein sequence ID" value="RZD17657.1"/>
    <property type="molecule type" value="Genomic_DNA"/>
</dbReference>
<keyword evidence="2" id="KW-0479">Metal-binding</keyword>
<dbReference type="PANTHER" id="PTHR43687:SF3">
    <property type="entry name" value="4FE-4S FERREDOXIN-TYPE DOMAIN-CONTAINING PROTEIN"/>
    <property type="match status" value="1"/>
</dbReference>
<dbReference type="PANTHER" id="PTHR43687">
    <property type="entry name" value="ADENYLYLSULFATE REDUCTASE, BETA SUBUNIT"/>
    <property type="match status" value="1"/>
</dbReference>
<dbReference type="Gene3D" id="3.30.70.20">
    <property type="match status" value="2"/>
</dbReference>
<dbReference type="PROSITE" id="PS00198">
    <property type="entry name" value="4FE4S_FER_1"/>
    <property type="match status" value="2"/>
</dbReference>
<evidence type="ECO:0000313" key="6">
    <source>
        <dbReference type="EMBL" id="RZD17657.1"/>
    </source>
</evidence>
<dbReference type="InterPro" id="IPR017900">
    <property type="entry name" value="4Fe4S_Fe_S_CS"/>
</dbReference>
<organism evidence="6 7">
    <name type="scientific">Candidatus Acididesulfobacter diazotrophicus</name>
    <dbReference type="NCBI Taxonomy" id="2597226"/>
    <lineage>
        <taxon>Bacteria</taxon>
        <taxon>Deltaproteobacteria</taxon>
        <taxon>Candidatus Acidulodesulfobacterales</taxon>
        <taxon>Candidatus Acididesulfobacter</taxon>
    </lineage>
</organism>
<dbReference type="InterPro" id="IPR017896">
    <property type="entry name" value="4Fe4S_Fe-S-bd"/>
</dbReference>
<dbReference type="GO" id="GO:0046872">
    <property type="term" value="F:metal ion binding"/>
    <property type="evidence" value="ECO:0007669"/>
    <property type="project" value="UniProtKB-KW"/>
</dbReference>
<proteinExistence type="predicted"/>
<accession>A0A519BK63</accession>
<dbReference type="InterPro" id="IPR050572">
    <property type="entry name" value="Fe-S_Ferredoxin"/>
</dbReference>
<evidence type="ECO:0000313" key="7">
    <source>
        <dbReference type="Proteomes" id="UP000319296"/>
    </source>
</evidence>